<evidence type="ECO:0000259" key="6">
    <source>
        <dbReference type="Pfam" id="PF04932"/>
    </source>
</evidence>
<feature type="transmembrane region" description="Helical" evidence="5">
    <location>
        <begin position="37"/>
        <end position="56"/>
    </location>
</feature>
<protein>
    <submittedName>
        <fullName evidence="7">O-antigen ligase-like membrane protein</fullName>
    </submittedName>
</protein>
<keyword evidence="2 5" id="KW-0812">Transmembrane</keyword>
<gene>
    <name evidence="7" type="ORF">EDD58_102202</name>
</gene>
<sequence length="454" mass="51401">MPPRRENVFIILFQISLIFALLGPSFGIVISEDFRITFFRIALAILTMGFSLHLLLQKQWDGSYLKPVYGYLTFFLCWLLYGIGSLTWSISLFHGVRYLFLLGTMLLFTSFFPLLIHRERVLWRTFKVLLWTFFVVVLWGGIESITLIHLPSSRAFGTDAATVTSVFTNQNDLATCITLALPFLITSLWMVQMNRLTKGFVYMVVVMALYVLIATGSRSNTLFALPLSLAVLIACLPFAVPKDQLTLKNISKGMIAAIVAGLIVSTMSALFLTEEARQTAKTKLGSTFNLFSDIQKGTWDVEEGEEGIIRGETGESGTVRKYLILNGLQFLQQSHYLGVGPGNIEPLMKDAPKVNKVNMHNWWIEILVNFGVIIFFFYMALYVLLLWKCWKIMRLRELQPRNPRIRWSAYSVLASMIGYFFGAIAPSTAIHFTPMWVVYGLGLSVLLLGKIDEI</sequence>
<feature type="transmembrane region" description="Helical" evidence="5">
    <location>
        <begin position="253"/>
        <end position="272"/>
    </location>
</feature>
<dbReference type="InterPro" id="IPR007016">
    <property type="entry name" value="O-antigen_ligase-rel_domated"/>
</dbReference>
<dbReference type="GO" id="GO:0016020">
    <property type="term" value="C:membrane"/>
    <property type="evidence" value="ECO:0007669"/>
    <property type="project" value="UniProtKB-SubCell"/>
</dbReference>
<proteinExistence type="predicted"/>
<evidence type="ECO:0000256" key="1">
    <source>
        <dbReference type="ARBA" id="ARBA00004141"/>
    </source>
</evidence>
<evidence type="ECO:0000313" key="7">
    <source>
        <dbReference type="EMBL" id="TCS95628.1"/>
    </source>
</evidence>
<accession>A0A4R3L8U6</accession>
<name>A0A4R3L8U6_9BACL</name>
<evidence type="ECO:0000256" key="5">
    <source>
        <dbReference type="SAM" id="Phobius"/>
    </source>
</evidence>
<evidence type="ECO:0000256" key="4">
    <source>
        <dbReference type="ARBA" id="ARBA00023136"/>
    </source>
</evidence>
<organism evidence="7 8">
    <name type="scientific">Hazenella coriacea</name>
    <dbReference type="NCBI Taxonomy" id="1179467"/>
    <lineage>
        <taxon>Bacteria</taxon>
        <taxon>Bacillati</taxon>
        <taxon>Bacillota</taxon>
        <taxon>Bacilli</taxon>
        <taxon>Bacillales</taxon>
        <taxon>Thermoactinomycetaceae</taxon>
        <taxon>Hazenella</taxon>
    </lineage>
</organism>
<evidence type="ECO:0000256" key="3">
    <source>
        <dbReference type="ARBA" id="ARBA00022989"/>
    </source>
</evidence>
<feature type="transmembrane region" description="Helical" evidence="5">
    <location>
        <begin position="68"/>
        <end position="90"/>
    </location>
</feature>
<evidence type="ECO:0000313" key="8">
    <source>
        <dbReference type="Proteomes" id="UP000294937"/>
    </source>
</evidence>
<dbReference type="AlphaFoldDB" id="A0A4R3L8U6"/>
<feature type="transmembrane region" description="Helical" evidence="5">
    <location>
        <begin position="431"/>
        <end position="449"/>
    </location>
</feature>
<feature type="domain" description="O-antigen ligase-related" evidence="6">
    <location>
        <begin position="204"/>
        <end position="378"/>
    </location>
</feature>
<reference evidence="7 8" key="1">
    <citation type="submission" date="2019-03" db="EMBL/GenBank/DDBJ databases">
        <title>Genomic Encyclopedia of Type Strains, Phase IV (KMG-IV): sequencing the most valuable type-strain genomes for metagenomic binning, comparative biology and taxonomic classification.</title>
        <authorList>
            <person name="Goeker M."/>
        </authorList>
    </citation>
    <scope>NUCLEOTIDE SEQUENCE [LARGE SCALE GENOMIC DNA]</scope>
    <source>
        <strain evidence="7 8">DSM 45707</strain>
    </source>
</reference>
<dbReference type="InterPro" id="IPR051533">
    <property type="entry name" value="WaaL-like"/>
</dbReference>
<dbReference type="OrthoDB" id="9255580at2"/>
<feature type="transmembrane region" description="Helical" evidence="5">
    <location>
        <begin position="172"/>
        <end position="191"/>
    </location>
</feature>
<feature type="transmembrane region" description="Helical" evidence="5">
    <location>
        <begin position="362"/>
        <end position="387"/>
    </location>
</feature>
<dbReference type="PANTHER" id="PTHR37422:SF23">
    <property type="entry name" value="TEICHURONIC ACID BIOSYNTHESIS PROTEIN TUAE"/>
    <property type="match status" value="1"/>
</dbReference>
<evidence type="ECO:0000256" key="2">
    <source>
        <dbReference type="ARBA" id="ARBA00022692"/>
    </source>
</evidence>
<dbReference type="GO" id="GO:0016874">
    <property type="term" value="F:ligase activity"/>
    <property type="evidence" value="ECO:0007669"/>
    <property type="project" value="UniProtKB-KW"/>
</dbReference>
<feature type="transmembrane region" description="Helical" evidence="5">
    <location>
        <begin position="200"/>
        <end position="217"/>
    </location>
</feature>
<dbReference type="EMBL" id="SMAG01000002">
    <property type="protein sequence ID" value="TCS95628.1"/>
    <property type="molecule type" value="Genomic_DNA"/>
</dbReference>
<dbReference type="Proteomes" id="UP000294937">
    <property type="component" value="Unassembled WGS sequence"/>
</dbReference>
<feature type="transmembrane region" description="Helical" evidence="5">
    <location>
        <begin position="96"/>
        <end position="116"/>
    </location>
</feature>
<dbReference type="Pfam" id="PF04932">
    <property type="entry name" value="Wzy_C"/>
    <property type="match status" value="1"/>
</dbReference>
<dbReference type="PANTHER" id="PTHR37422">
    <property type="entry name" value="TEICHURONIC ACID BIOSYNTHESIS PROTEIN TUAE"/>
    <property type="match status" value="1"/>
</dbReference>
<feature type="transmembrane region" description="Helical" evidence="5">
    <location>
        <begin position="407"/>
        <end position="425"/>
    </location>
</feature>
<comment type="subcellular location">
    <subcellularLocation>
        <location evidence="1">Membrane</location>
        <topology evidence="1">Multi-pass membrane protein</topology>
    </subcellularLocation>
</comment>
<comment type="caution">
    <text evidence="7">The sequence shown here is derived from an EMBL/GenBank/DDBJ whole genome shotgun (WGS) entry which is preliminary data.</text>
</comment>
<keyword evidence="7" id="KW-0436">Ligase</keyword>
<feature type="transmembrane region" description="Helical" evidence="5">
    <location>
        <begin position="223"/>
        <end position="241"/>
    </location>
</feature>
<keyword evidence="4 5" id="KW-0472">Membrane</keyword>
<feature type="transmembrane region" description="Helical" evidence="5">
    <location>
        <begin position="128"/>
        <end position="152"/>
    </location>
</feature>
<keyword evidence="3 5" id="KW-1133">Transmembrane helix</keyword>
<keyword evidence="8" id="KW-1185">Reference proteome</keyword>